<organism evidence="2 3">
    <name type="scientific">Glycomyces mayteni</name>
    <dbReference type="NCBI Taxonomy" id="543887"/>
    <lineage>
        <taxon>Bacteria</taxon>
        <taxon>Bacillati</taxon>
        <taxon>Actinomycetota</taxon>
        <taxon>Actinomycetes</taxon>
        <taxon>Glycomycetales</taxon>
        <taxon>Glycomycetaceae</taxon>
        <taxon>Glycomyces</taxon>
    </lineage>
</organism>
<name>A0ABW2DF40_9ACTN</name>
<evidence type="ECO:0000256" key="1">
    <source>
        <dbReference type="SAM" id="Phobius"/>
    </source>
</evidence>
<keyword evidence="1" id="KW-1133">Transmembrane helix</keyword>
<sequence>MYPFPIVPQAVPPAAPPPRPTPRDADPMAAVAGNATMLGVGYMLMRRPVLAAVALCGTGFLTWSAAVQTENPLWRYLLPVWGLAMIAHAWWLTRRVLPSPLVDPSDAVRRLRFFAGTAAALVLLSLGWFRIDAWWIVHDAEGAQAAGDCGGAVAALDDLDAVHRVAFGPIALRAEEEREACGILLAALGEEPGEAAEGVGEYMEHPGALWDGAGVERASLLLAAAAEGAVLDLVDVENAFAQLEAVLRETPGQAGAVREVAEAFVADLAGMPVCKGYAGDEWIAAQDWDAAELTGPVADGADLVPARVLGCAQERAEEGDGEGAVVLFREFLAEYPEHELAGEAADGVLASGTYCADPVAYAGAPAYSGRGPHPMQIVGGGWGAGGRGFPDSWLGTSADGTELAVCVDAEVGEFQEFCRYSGSSGTVDVWFFAHLFTIKAYELRTGELVADYTREIGDACPDTMDNTFETVYLSWSGSSMSLASEFTDADFRGMFSGIVGA</sequence>
<accession>A0ABW2DF40</accession>
<comment type="caution">
    <text evidence="2">The sequence shown here is derived from an EMBL/GenBank/DDBJ whole genome shotgun (WGS) entry which is preliminary data.</text>
</comment>
<dbReference type="EMBL" id="JBHSYS010000004">
    <property type="protein sequence ID" value="MFC6959549.1"/>
    <property type="molecule type" value="Genomic_DNA"/>
</dbReference>
<feature type="transmembrane region" description="Helical" evidence="1">
    <location>
        <begin position="49"/>
        <end position="67"/>
    </location>
</feature>
<evidence type="ECO:0000313" key="2">
    <source>
        <dbReference type="EMBL" id="MFC6959549.1"/>
    </source>
</evidence>
<keyword evidence="1" id="KW-0472">Membrane</keyword>
<feature type="transmembrane region" description="Helical" evidence="1">
    <location>
        <begin position="73"/>
        <end position="92"/>
    </location>
</feature>
<dbReference type="RefSeq" id="WP_382345549.1">
    <property type="nucleotide sequence ID" value="NZ_JBHMBP010000001.1"/>
</dbReference>
<protein>
    <submittedName>
        <fullName evidence="2">Uncharacterized protein</fullName>
    </submittedName>
</protein>
<keyword evidence="3" id="KW-1185">Reference proteome</keyword>
<gene>
    <name evidence="2" type="ORF">ACFQS3_20340</name>
</gene>
<evidence type="ECO:0000313" key="3">
    <source>
        <dbReference type="Proteomes" id="UP001596470"/>
    </source>
</evidence>
<keyword evidence="1" id="KW-0812">Transmembrane</keyword>
<proteinExistence type="predicted"/>
<reference evidence="3" key="1">
    <citation type="journal article" date="2019" name="Int. J. Syst. Evol. Microbiol.">
        <title>The Global Catalogue of Microorganisms (GCM) 10K type strain sequencing project: providing services to taxonomists for standard genome sequencing and annotation.</title>
        <authorList>
            <consortium name="The Broad Institute Genomics Platform"/>
            <consortium name="The Broad Institute Genome Sequencing Center for Infectious Disease"/>
            <person name="Wu L."/>
            <person name="Ma J."/>
        </authorList>
    </citation>
    <scope>NUCLEOTIDE SEQUENCE [LARGE SCALE GENOMIC DNA]</scope>
    <source>
        <strain evidence="3">KACC 12634</strain>
    </source>
</reference>
<dbReference type="Proteomes" id="UP001596470">
    <property type="component" value="Unassembled WGS sequence"/>
</dbReference>